<evidence type="ECO:0000256" key="4">
    <source>
        <dbReference type="ARBA" id="ARBA00022801"/>
    </source>
</evidence>
<name>A0A8T0PEX6_PANVG</name>
<dbReference type="OrthoDB" id="2130629at2759"/>
<dbReference type="EMBL" id="CM029051">
    <property type="protein sequence ID" value="KAG2560160.1"/>
    <property type="molecule type" value="Genomic_DNA"/>
</dbReference>
<dbReference type="FunFam" id="1.20.120.980:FF:000001">
    <property type="entry name" value="Dipeptidyl peptidase 7"/>
    <property type="match status" value="1"/>
</dbReference>
<evidence type="ECO:0000256" key="7">
    <source>
        <dbReference type="SAM" id="SignalP"/>
    </source>
</evidence>
<feature type="chain" id="PRO_5035813122" description="Lysosomal Pro-X carboxypeptidase" evidence="7">
    <location>
        <begin position="21"/>
        <end position="521"/>
    </location>
</feature>
<reference evidence="8" key="1">
    <citation type="submission" date="2020-05" db="EMBL/GenBank/DDBJ databases">
        <title>WGS assembly of Panicum virgatum.</title>
        <authorList>
            <person name="Lovell J.T."/>
            <person name="Jenkins J."/>
            <person name="Shu S."/>
            <person name="Juenger T.E."/>
            <person name="Schmutz J."/>
        </authorList>
    </citation>
    <scope>NUCLEOTIDE SEQUENCE</scope>
    <source>
        <strain evidence="8">AP13</strain>
    </source>
</reference>
<evidence type="ECO:0008006" key="10">
    <source>
        <dbReference type="Google" id="ProtNLM"/>
    </source>
</evidence>
<evidence type="ECO:0000313" key="8">
    <source>
        <dbReference type="EMBL" id="KAG2560160.1"/>
    </source>
</evidence>
<gene>
    <name evidence="8" type="ORF">PVAP13_8KG046051</name>
</gene>
<dbReference type="GO" id="GO:0006508">
    <property type="term" value="P:proteolysis"/>
    <property type="evidence" value="ECO:0007669"/>
    <property type="project" value="UniProtKB-KW"/>
</dbReference>
<accession>A0A8T0PEX6</accession>
<proteinExistence type="inferred from homology"/>
<dbReference type="PANTHER" id="PTHR11010:SF118">
    <property type="entry name" value="OS11G0156200 PROTEIN"/>
    <property type="match status" value="1"/>
</dbReference>
<feature type="region of interest" description="Disordered" evidence="6">
    <location>
        <begin position="35"/>
        <end position="56"/>
    </location>
</feature>
<organism evidence="8 9">
    <name type="scientific">Panicum virgatum</name>
    <name type="common">Blackwell switchgrass</name>
    <dbReference type="NCBI Taxonomy" id="38727"/>
    <lineage>
        <taxon>Eukaryota</taxon>
        <taxon>Viridiplantae</taxon>
        <taxon>Streptophyta</taxon>
        <taxon>Embryophyta</taxon>
        <taxon>Tracheophyta</taxon>
        <taxon>Spermatophyta</taxon>
        <taxon>Magnoliopsida</taxon>
        <taxon>Liliopsida</taxon>
        <taxon>Poales</taxon>
        <taxon>Poaceae</taxon>
        <taxon>PACMAD clade</taxon>
        <taxon>Panicoideae</taxon>
        <taxon>Panicodae</taxon>
        <taxon>Paniceae</taxon>
        <taxon>Panicinae</taxon>
        <taxon>Panicum</taxon>
        <taxon>Panicum sect. Hiantes</taxon>
    </lineage>
</organism>
<comment type="similarity">
    <text evidence="1">Belongs to the peptidase S28 family.</text>
</comment>
<dbReference type="Gene3D" id="3.40.50.1820">
    <property type="entry name" value="alpha/beta hydrolase"/>
    <property type="match status" value="1"/>
</dbReference>
<keyword evidence="9" id="KW-1185">Reference proteome</keyword>
<evidence type="ECO:0000256" key="2">
    <source>
        <dbReference type="ARBA" id="ARBA00022670"/>
    </source>
</evidence>
<dbReference type="InterPro" id="IPR042269">
    <property type="entry name" value="Ser_carbopepase_S28_SKS"/>
</dbReference>
<keyword evidence="2" id="KW-0645">Protease</keyword>
<dbReference type="Proteomes" id="UP000823388">
    <property type="component" value="Chromosome 8K"/>
</dbReference>
<feature type="signal peptide" evidence="7">
    <location>
        <begin position="1"/>
        <end position="20"/>
    </location>
</feature>
<evidence type="ECO:0000256" key="6">
    <source>
        <dbReference type="SAM" id="MobiDB-lite"/>
    </source>
</evidence>
<dbReference type="SUPFAM" id="SSF53474">
    <property type="entry name" value="alpha/beta-Hydrolases"/>
    <property type="match status" value="1"/>
</dbReference>
<dbReference type="InterPro" id="IPR029058">
    <property type="entry name" value="AB_hydrolase_fold"/>
</dbReference>
<dbReference type="AlphaFoldDB" id="A0A8T0PEX6"/>
<evidence type="ECO:0000256" key="1">
    <source>
        <dbReference type="ARBA" id="ARBA00011079"/>
    </source>
</evidence>
<dbReference type="GO" id="GO:0008239">
    <property type="term" value="F:dipeptidyl-peptidase activity"/>
    <property type="evidence" value="ECO:0007669"/>
    <property type="project" value="TreeGrafter"/>
</dbReference>
<protein>
    <recommendedName>
        <fullName evidence="10">Lysosomal Pro-X carboxypeptidase</fullName>
    </recommendedName>
</protein>
<dbReference type="InterPro" id="IPR008758">
    <property type="entry name" value="Peptidase_S28"/>
</dbReference>
<evidence type="ECO:0000256" key="3">
    <source>
        <dbReference type="ARBA" id="ARBA00022729"/>
    </source>
</evidence>
<sequence length="521" mass="57561">MDRLIAAGFLLLLLWCQAAAGVGGAVVRRPRPPSLARRYHHTSSSPPPPGGDAGASVPAVVQYETRHYTQRLDHFNSAPASYATFQQRYLVNDTFWRGRTAPIFLYAGNEGDVELFANNTGLMWEAAPRFGAMLVFVEHRYYGRSMPFGGSRAAAFRDAAAKGYLTVTQALADYASFVLSLKANLSAPAAPVVVLGGSYGGMLAVWMRLKYTHIVMGAVASSAPILSFYGLADPYAFYDRMTDDFKSESKHCYEVLRDSWAELDRLLATKEGRARMKSTFNMCNGSSVEDIPSLLESAVVYAAMTDYPTASGFLTPLPAYPVREMCRAVDRHPAGSGGGGETLSRVRAAMEVYYNHTGGAACFRGEEEDDPYGMLEGWDWQACTEMVLMTYGLSNDSILQPPWPFNFTDVLDSCRNATGLPPRPFWLETEFGGYDIGNVLKRSASNILFFNGLRDPWSTGGMLKSISDSIIALVEPKGAHHVDLRFSNKDDPEWLTRVRAKETRIIARWLKQYYSDEAIST</sequence>
<comment type="caution">
    <text evidence="8">The sequence shown here is derived from an EMBL/GenBank/DDBJ whole genome shotgun (WGS) entry which is preliminary data.</text>
</comment>
<keyword evidence="5" id="KW-0325">Glycoprotein</keyword>
<keyword evidence="3 7" id="KW-0732">Signal</keyword>
<keyword evidence="4" id="KW-0378">Hydrolase</keyword>
<dbReference type="Gene3D" id="1.20.120.980">
    <property type="entry name" value="Serine carboxypeptidase S28, SKS domain"/>
    <property type="match status" value="1"/>
</dbReference>
<dbReference type="PANTHER" id="PTHR11010">
    <property type="entry name" value="PROTEASE S28 PRO-X CARBOXYPEPTIDASE-RELATED"/>
    <property type="match status" value="1"/>
</dbReference>
<dbReference type="GO" id="GO:0070008">
    <property type="term" value="F:serine-type exopeptidase activity"/>
    <property type="evidence" value="ECO:0007669"/>
    <property type="project" value="InterPro"/>
</dbReference>
<dbReference type="Pfam" id="PF05577">
    <property type="entry name" value="Peptidase_S28"/>
    <property type="match status" value="1"/>
</dbReference>
<evidence type="ECO:0000313" key="9">
    <source>
        <dbReference type="Proteomes" id="UP000823388"/>
    </source>
</evidence>
<evidence type="ECO:0000256" key="5">
    <source>
        <dbReference type="ARBA" id="ARBA00023180"/>
    </source>
</evidence>